<dbReference type="NCBIfam" id="TIGR02454">
    <property type="entry name" value="ECF_T_CbiQ"/>
    <property type="match status" value="1"/>
</dbReference>
<feature type="transmembrane region" description="Helical" evidence="6">
    <location>
        <begin position="118"/>
        <end position="139"/>
    </location>
</feature>
<evidence type="ECO:0000256" key="2">
    <source>
        <dbReference type="ARBA" id="ARBA00022475"/>
    </source>
</evidence>
<sequence>MFAHDFLEEAAQNNALLQVHPYTKLLLGIGSIILVLLTPNYIVPCFLAIILSIGIIVIAKINFKFYLKLLEIPLSFALLSALVIIFLSEGVTEIWSFHVFSWLTLTVTEESLNQGLHIFARVFGGMCALFFISLTTPMTDLFGIMKKLKVPDLFIDLSMIIYRYIFIFMEKAHQIYLAQQMRLGYTKPREAIKSYSMLFGSIFITSWDAGEDLIHAMDCRCYNGKYAKMITYNPMEWRSLSAVSIYLFIIIGMILWTSG</sequence>
<comment type="subcellular location">
    <subcellularLocation>
        <location evidence="1">Cell membrane</location>
        <topology evidence="1">Multi-pass membrane protein</topology>
    </subcellularLocation>
</comment>
<evidence type="ECO:0000256" key="5">
    <source>
        <dbReference type="ARBA" id="ARBA00023136"/>
    </source>
</evidence>
<dbReference type="InterPro" id="IPR012809">
    <property type="entry name" value="ECF_CbiQ"/>
</dbReference>
<dbReference type="InterPro" id="IPR003339">
    <property type="entry name" value="ABC/ECF_trnsptr_transmembrane"/>
</dbReference>
<dbReference type="GO" id="GO:0006824">
    <property type="term" value="P:cobalt ion transport"/>
    <property type="evidence" value="ECO:0007669"/>
    <property type="project" value="InterPro"/>
</dbReference>
<keyword evidence="4 6" id="KW-1133">Transmembrane helix</keyword>
<dbReference type="CDD" id="cd16914">
    <property type="entry name" value="EcfT"/>
    <property type="match status" value="1"/>
</dbReference>
<dbReference type="Proteomes" id="UP000680656">
    <property type="component" value="Chromosome"/>
</dbReference>
<evidence type="ECO:0000256" key="4">
    <source>
        <dbReference type="ARBA" id="ARBA00022989"/>
    </source>
</evidence>
<dbReference type="GeneID" id="65095652"/>
<feature type="transmembrane region" description="Helical" evidence="6">
    <location>
        <begin position="237"/>
        <end position="256"/>
    </location>
</feature>
<keyword evidence="5 6" id="KW-0472">Membrane</keyword>
<keyword evidence="8" id="KW-1185">Reference proteome</keyword>
<feature type="transmembrane region" description="Helical" evidence="6">
    <location>
        <begin position="25"/>
        <end position="58"/>
    </location>
</feature>
<keyword evidence="2" id="KW-1003">Cell membrane</keyword>
<evidence type="ECO:0000313" key="7">
    <source>
        <dbReference type="EMBL" id="QVV89087.1"/>
    </source>
</evidence>
<reference evidence="7 8" key="1">
    <citation type="submission" date="2021-05" db="EMBL/GenBank/DDBJ databases">
        <title>A novel Methanospirillum isolate from a pyrite-forming mixed culture.</title>
        <authorList>
            <person name="Bunk B."/>
            <person name="Sproer C."/>
            <person name="Spring S."/>
            <person name="Pester M."/>
        </authorList>
    </citation>
    <scope>NUCLEOTIDE SEQUENCE [LARGE SCALE GENOMIC DNA]</scope>
    <source>
        <strain evidence="7 8">J.3.6.1-F.2.7.3</strain>
    </source>
</reference>
<organism evidence="7 8">
    <name type="scientific">Methanospirillum purgamenti</name>
    <dbReference type="NCBI Taxonomy" id="2834276"/>
    <lineage>
        <taxon>Archaea</taxon>
        <taxon>Methanobacteriati</taxon>
        <taxon>Methanobacteriota</taxon>
        <taxon>Stenosarchaea group</taxon>
        <taxon>Methanomicrobia</taxon>
        <taxon>Methanomicrobiales</taxon>
        <taxon>Methanospirillaceae</taxon>
        <taxon>Methanospirillum</taxon>
    </lineage>
</organism>
<dbReference type="EMBL" id="CP075546">
    <property type="protein sequence ID" value="QVV89087.1"/>
    <property type="molecule type" value="Genomic_DNA"/>
</dbReference>
<dbReference type="RefSeq" id="WP_214419889.1">
    <property type="nucleotide sequence ID" value="NZ_CP075546.1"/>
</dbReference>
<dbReference type="PANTHER" id="PTHR43723">
    <property type="entry name" value="COBALT TRANSPORT PROTEIN CBIQ"/>
    <property type="match status" value="1"/>
</dbReference>
<proteinExistence type="predicted"/>
<accession>A0A8E7B281</accession>
<evidence type="ECO:0000256" key="6">
    <source>
        <dbReference type="SAM" id="Phobius"/>
    </source>
</evidence>
<gene>
    <name evidence="7" type="primary">cbiQ</name>
    <name evidence="7" type="ORF">KHC33_00670</name>
</gene>
<dbReference type="Pfam" id="PF02361">
    <property type="entry name" value="CbiQ"/>
    <property type="match status" value="1"/>
</dbReference>
<dbReference type="AlphaFoldDB" id="A0A8E7B281"/>
<evidence type="ECO:0000256" key="3">
    <source>
        <dbReference type="ARBA" id="ARBA00022692"/>
    </source>
</evidence>
<evidence type="ECO:0000256" key="1">
    <source>
        <dbReference type="ARBA" id="ARBA00004651"/>
    </source>
</evidence>
<feature type="transmembrane region" description="Helical" evidence="6">
    <location>
        <begin position="65"/>
        <end position="87"/>
    </location>
</feature>
<dbReference type="InterPro" id="IPR052770">
    <property type="entry name" value="Cobalt_transport_CbiQ"/>
</dbReference>
<name>A0A8E7B281_9EURY</name>
<keyword evidence="3 6" id="KW-0812">Transmembrane</keyword>
<dbReference type="GO" id="GO:0043190">
    <property type="term" value="C:ATP-binding cassette (ABC) transporter complex"/>
    <property type="evidence" value="ECO:0007669"/>
    <property type="project" value="InterPro"/>
</dbReference>
<protein>
    <submittedName>
        <fullName evidence="7">Cobalt ECF transporter T component CbiQ</fullName>
    </submittedName>
</protein>
<dbReference type="PANTHER" id="PTHR43723:SF1">
    <property type="entry name" value="COBALT TRANSPORT PROTEIN CBIQ"/>
    <property type="match status" value="1"/>
</dbReference>
<evidence type="ECO:0000313" key="8">
    <source>
        <dbReference type="Proteomes" id="UP000680656"/>
    </source>
</evidence>
<dbReference type="KEGG" id="mrtj:KHC33_00670"/>